<sequence length="208" mass="23850">MSPRSLKAHIDRAIEQSNNENINKLRAVSASQLKSGDLSIKTATTADMEALRQFATEWEHRVGNHATVRIPTYGILGHGIQTRSMNMEDFEQLREELLQDNKPFIPKAETKYISWLTRSAHTKSESSIVVEFSKGEDANKIIDKGLIWQGEVFQCERCDILVQMRTEKIGFRHFLFKSPRLLSWHCRILQGRGRGRRRSTRARGGSRA</sequence>
<gene>
    <name evidence="1" type="ORF">QQZ08_012520</name>
</gene>
<organism evidence="1 2">
    <name type="scientific">Neonectria magnoliae</name>
    <dbReference type="NCBI Taxonomy" id="2732573"/>
    <lineage>
        <taxon>Eukaryota</taxon>
        <taxon>Fungi</taxon>
        <taxon>Dikarya</taxon>
        <taxon>Ascomycota</taxon>
        <taxon>Pezizomycotina</taxon>
        <taxon>Sordariomycetes</taxon>
        <taxon>Hypocreomycetidae</taxon>
        <taxon>Hypocreales</taxon>
        <taxon>Nectriaceae</taxon>
        <taxon>Neonectria</taxon>
    </lineage>
</organism>
<accession>A0ABR1H0N0</accession>
<dbReference type="EMBL" id="JAZAVK010000285">
    <property type="protein sequence ID" value="KAK7414628.1"/>
    <property type="molecule type" value="Genomic_DNA"/>
</dbReference>
<dbReference type="Proteomes" id="UP001498421">
    <property type="component" value="Unassembled WGS sequence"/>
</dbReference>
<evidence type="ECO:0000313" key="1">
    <source>
        <dbReference type="EMBL" id="KAK7414628.1"/>
    </source>
</evidence>
<comment type="caution">
    <text evidence="1">The sequence shown here is derived from an EMBL/GenBank/DDBJ whole genome shotgun (WGS) entry which is preliminary data.</text>
</comment>
<proteinExistence type="predicted"/>
<reference evidence="1 2" key="1">
    <citation type="journal article" date="2025" name="Microbiol. Resour. Announc.">
        <title>Draft genome sequences for Neonectria magnoliae and Neonectria punicea, canker pathogens of Liriodendron tulipifera and Acer saccharum in West Virginia.</title>
        <authorList>
            <person name="Petronek H.M."/>
            <person name="Kasson M.T."/>
            <person name="Metheny A.M."/>
            <person name="Stauder C.M."/>
            <person name="Lovett B."/>
            <person name="Lynch S.C."/>
            <person name="Garnas J.R."/>
            <person name="Kasson L.R."/>
            <person name="Stajich J.E."/>
        </authorList>
    </citation>
    <scope>NUCLEOTIDE SEQUENCE [LARGE SCALE GENOMIC DNA]</scope>
    <source>
        <strain evidence="1 2">NRRL 64651</strain>
    </source>
</reference>
<name>A0ABR1H0N0_9HYPO</name>
<protein>
    <submittedName>
        <fullName evidence="1">Uncharacterized protein</fullName>
    </submittedName>
</protein>
<evidence type="ECO:0000313" key="2">
    <source>
        <dbReference type="Proteomes" id="UP001498421"/>
    </source>
</evidence>
<keyword evidence="2" id="KW-1185">Reference proteome</keyword>